<comment type="subcellular location">
    <subcellularLocation>
        <location evidence="1">Cell membrane</location>
        <topology evidence="1">Multi-pass membrane protein</topology>
    </subcellularLocation>
</comment>
<evidence type="ECO:0000259" key="8">
    <source>
        <dbReference type="PROSITE" id="PS50850"/>
    </source>
</evidence>
<feature type="transmembrane region" description="Helical" evidence="7">
    <location>
        <begin position="110"/>
        <end position="135"/>
    </location>
</feature>
<dbReference type="PANTHER" id="PTHR23517:SF13">
    <property type="entry name" value="MAJOR FACILITATOR SUPERFAMILY MFS_1"/>
    <property type="match status" value="1"/>
</dbReference>
<dbReference type="PANTHER" id="PTHR23517">
    <property type="entry name" value="RESISTANCE PROTEIN MDTM, PUTATIVE-RELATED-RELATED"/>
    <property type="match status" value="1"/>
</dbReference>
<comment type="caution">
    <text evidence="9">The sequence shown here is derived from an EMBL/GenBank/DDBJ whole genome shotgun (WGS) entry which is preliminary data.</text>
</comment>
<dbReference type="InterPro" id="IPR020846">
    <property type="entry name" value="MFS_dom"/>
</dbReference>
<feature type="transmembrane region" description="Helical" evidence="7">
    <location>
        <begin position="54"/>
        <end position="71"/>
    </location>
</feature>
<keyword evidence="4 7" id="KW-0812">Transmembrane</keyword>
<dbReference type="InterPro" id="IPR011701">
    <property type="entry name" value="MFS"/>
</dbReference>
<feature type="transmembrane region" description="Helical" evidence="7">
    <location>
        <begin position="147"/>
        <end position="168"/>
    </location>
</feature>
<keyword evidence="2" id="KW-0813">Transport</keyword>
<sequence>MTAPAPDGTPDGPAPDSFRAAAIPIAGATFLSMVGVGMLVPALPELARGAPDPALAAGSLIGAYGFSRLLFNAPSGLALDRIGIARAANVGLLLLAANSALGYFSAHYVVLLAVMAIQGAASSLFSTAAMTALVLKAGPAARGRAMAWFQSSLLLGFATGPVIGGQVVDRFDPHLPFLLQVGIALLAMLAVRAMPGGTGKPGQGKPQGGPGGAPAASVWKTTLVLGGLAGFAAFATRFGIAWNLVPVEARGPLQLSNGELGWIIGLGTLANLAVTPFLGKLIDGYGARPTYAVAAVLSVAAMVLLLTVPSRAVLWLATALILLATGVMIPAAAALALTGAEPRRMGQLMGIYRTMAESGMAIGPVALPAFTAALGLPVVSGLLPCIALTALAACIVLVIGRRPSASELAAPRPGAA</sequence>
<dbReference type="CDD" id="cd17325">
    <property type="entry name" value="MFS_MdtG_SLC18_like"/>
    <property type="match status" value="1"/>
</dbReference>
<accession>A0A7X1FQ86</accession>
<evidence type="ECO:0000256" key="1">
    <source>
        <dbReference type="ARBA" id="ARBA00004651"/>
    </source>
</evidence>
<keyword evidence="6 7" id="KW-0472">Membrane</keyword>
<dbReference type="Pfam" id="PF07690">
    <property type="entry name" value="MFS_1"/>
    <property type="match status" value="1"/>
</dbReference>
<keyword evidence="10" id="KW-1185">Reference proteome</keyword>
<feature type="transmembrane region" description="Helical" evidence="7">
    <location>
        <begin position="21"/>
        <end position="42"/>
    </location>
</feature>
<evidence type="ECO:0000256" key="3">
    <source>
        <dbReference type="ARBA" id="ARBA00022475"/>
    </source>
</evidence>
<feature type="transmembrane region" description="Helical" evidence="7">
    <location>
        <begin position="174"/>
        <end position="191"/>
    </location>
</feature>
<name>A0A7X1FQ86_9SPHN</name>
<gene>
    <name evidence="9" type="ORF">H7F51_05285</name>
</gene>
<dbReference type="InterPro" id="IPR050171">
    <property type="entry name" value="MFS_Transporters"/>
</dbReference>
<proteinExistence type="predicted"/>
<organism evidence="9 10">
    <name type="scientific">Novosphingobium flavum</name>
    <dbReference type="NCBI Taxonomy" id="1778672"/>
    <lineage>
        <taxon>Bacteria</taxon>
        <taxon>Pseudomonadati</taxon>
        <taxon>Pseudomonadota</taxon>
        <taxon>Alphaproteobacteria</taxon>
        <taxon>Sphingomonadales</taxon>
        <taxon>Sphingomonadaceae</taxon>
        <taxon>Novosphingobium</taxon>
    </lineage>
</organism>
<evidence type="ECO:0000256" key="7">
    <source>
        <dbReference type="SAM" id="Phobius"/>
    </source>
</evidence>
<dbReference type="AlphaFoldDB" id="A0A7X1FQ86"/>
<keyword evidence="5 7" id="KW-1133">Transmembrane helix</keyword>
<dbReference type="InterPro" id="IPR001958">
    <property type="entry name" value="Tet-R_TetA/multi-R_MdtG-like"/>
</dbReference>
<feature type="transmembrane region" description="Helical" evidence="7">
    <location>
        <begin position="260"/>
        <end position="279"/>
    </location>
</feature>
<dbReference type="RefSeq" id="WP_185663174.1">
    <property type="nucleotide sequence ID" value="NZ_JACLAW010000003.1"/>
</dbReference>
<feature type="transmembrane region" description="Helical" evidence="7">
    <location>
        <begin position="222"/>
        <end position="240"/>
    </location>
</feature>
<evidence type="ECO:0000313" key="10">
    <source>
        <dbReference type="Proteomes" id="UP000566813"/>
    </source>
</evidence>
<dbReference type="SUPFAM" id="SSF103473">
    <property type="entry name" value="MFS general substrate transporter"/>
    <property type="match status" value="1"/>
</dbReference>
<evidence type="ECO:0000256" key="2">
    <source>
        <dbReference type="ARBA" id="ARBA00022448"/>
    </source>
</evidence>
<dbReference type="PROSITE" id="PS50850">
    <property type="entry name" value="MFS"/>
    <property type="match status" value="1"/>
</dbReference>
<feature type="transmembrane region" description="Helical" evidence="7">
    <location>
        <begin position="314"/>
        <end position="337"/>
    </location>
</feature>
<dbReference type="InterPro" id="IPR036259">
    <property type="entry name" value="MFS_trans_sf"/>
</dbReference>
<evidence type="ECO:0000256" key="4">
    <source>
        <dbReference type="ARBA" id="ARBA00022692"/>
    </source>
</evidence>
<evidence type="ECO:0000256" key="6">
    <source>
        <dbReference type="ARBA" id="ARBA00023136"/>
    </source>
</evidence>
<dbReference type="GO" id="GO:0005886">
    <property type="term" value="C:plasma membrane"/>
    <property type="evidence" value="ECO:0007669"/>
    <property type="project" value="UniProtKB-SubCell"/>
</dbReference>
<keyword evidence="3" id="KW-1003">Cell membrane</keyword>
<dbReference type="GO" id="GO:0022857">
    <property type="term" value="F:transmembrane transporter activity"/>
    <property type="evidence" value="ECO:0007669"/>
    <property type="project" value="InterPro"/>
</dbReference>
<dbReference type="Proteomes" id="UP000566813">
    <property type="component" value="Unassembled WGS sequence"/>
</dbReference>
<feature type="transmembrane region" description="Helical" evidence="7">
    <location>
        <begin position="381"/>
        <end position="399"/>
    </location>
</feature>
<evidence type="ECO:0000256" key="5">
    <source>
        <dbReference type="ARBA" id="ARBA00022989"/>
    </source>
</evidence>
<dbReference type="EMBL" id="JACLAW010000003">
    <property type="protein sequence ID" value="MBC2664923.1"/>
    <property type="molecule type" value="Genomic_DNA"/>
</dbReference>
<feature type="transmembrane region" description="Helical" evidence="7">
    <location>
        <begin position="291"/>
        <end position="308"/>
    </location>
</feature>
<evidence type="ECO:0000313" key="9">
    <source>
        <dbReference type="EMBL" id="MBC2664923.1"/>
    </source>
</evidence>
<protein>
    <submittedName>
        <fullName evidence="9">MFS transporter</fullName>
    </submittedName>
</protein>
<reference evidence="9 10" key="1">
    <citation type="submission" date="2020-08" db="EMBL/GenBank/DDBJ databases">
        <title>The genome sequence of type strain Novosphingobium flavum NBRC 111647.</title>
        <authorList>
            <person name="Liu Y."/>
        </authorList>
    </citation>
    <scope>NUCLEOTIDE SEQUENCE [LARGE SCALE GENOMIC DNA]</scope>
    <source>
        <strain evidence="9 10">NBRC 111647</strain>
    </source>
</reference>
<feature type="domain" description="Major facilitator superfamily (MFS) profile" evidence="8">
    <location>
        <begin position="21"/>
        <end position="404"/>
    </location>
</feature>
<feature type="transmembrane region" description="Helical" evidence="7">
    <location>
        <begin position="83"/>
        <end position="104"/>
    </location>
</feature>
<dbReference type="PRINTS" id="PR01035">
    <property type="entry name" value="TCRTETA"/>
</dbReference>
<dbReference type="Gene3D" id="1.20.1250.20">
    <property type="entry name" value="MFS general substrate transporter like domains"/>
    <property type="match status" value="2"/>
</dbReference>